<evidence type="ECO:0000256" key="1">
    <source>
        <dbReference type="SAM" id="Phobius"/>
    </source>
</evidence>
<organism evidence="2 3">
    <name type="scientific">Escherichia coli</name>
    <dbReference type="NCBI Taxonomy" id="562"/>
    <lineage>
        <taxon>Bacteria</taxon>
        <taxon>Pseudomonadati</taxon>
        <taxon>Pseudomonadota</taxon>
        <taxon>Gammaproteobacteria</taxon>
        <taxon>Enterobacterales</taxon>
        <taxon>Enterobacteriaceae</taxon>
        <taxon>Escherichia</taxon>
    </lineage>
</organism>
<proteinExistence type="predicted"/>
<accession>A0A8S0G615</accession>
<evidence type="ECO:0000313" key="3">
    <source>
        <dbReference type="Proteomes" id="UP000467488"/>
    </source>
</evidence>
<feature type="transmembrane region" description="Helical" evidence="1">
    <location>
        <begin position="35"/>
        <end position="53"/>
    </location>
</feature>
<gene>
    <name evidence="2" type="ORF">EIMP300_85700</name>
</gene>
<sequence>MTAGEAGIVQRPAGNVARHTAKLVAQVFNLLPGPLVILILFIPLLPARFLLWADCSARRLARHTSGKLNAAPDGGNRLTKDS</sequence>
<dbReference type="EMBL" id="AP022360">
    <property type="protein sequence ID" value="BBU87170.1"/>
    <property type="molecule type" value="Genomic_DNA"/>
</dbReference>
<dbReference type="AlphaFoldDB" id="A0A8S0G615"/>
<reference evidence="2 3" key="1">
    <citation type="submission" date="2020-01" db="EMBL/GenBank/DDBJ databases">
        <title>Dynamics of blaIMP-6 dissemination in carbapenem resistant Enterobacteriacea isolated from regional surveillance in Osaka, Japan.</title>
        <authorList>
            <person name="Abe R."/>
            <person name="Akeda Y."/>
            <person name="Sugawara Y."/>
            <person name="Yamamoto N."/>
            <person name="Tomono K."/>
            <person name="Takeuchi D."/>
            <person name="Kawahara R."/>
            <person name="Hamada S."/>
        </authorList>
    </citation>
    <scope>NUCLEOTIDE SEQUENCE [LARGE SCALE GENOMIC DNA]</scope>
    <source>
        <strain evidence="2 3">E300</strain>
    </source>
</reference>
<keyword evidence="1" id="KW-0472">Membrane</keyword>
<dbReference type="Proteomes" id="UP000467488">
    <property type="component" value="Chromosome"/>
</dbReference>
<keyword evidence="1" id="KW-1133">Transmembrane helix</keyword>
<name>A0A8S0G615_ECOLX</name>
<evidence type="ECO:0000313" key="2">
    <source>
        <dbReference type="EMBL" id="BBU87170.1"/>
    </source>
</evidence>
<protein>
    <submittedName>
        <fullName evidence="2">Uncharacterized protein</fullName>
    </submittedName>
</protein>
<keyword evidence="1" id="KW-0812">Transmembrane</keyword>